<evidence type="ECO:0000256" key="1">
    <source>
        <dbReference type="ARBA" id="ARBA00004141"/>
    </source>
</evidence>
<dbReference type="Pfam" id="PF00002">
    <property type="entry name" value="7tm_2"/>
    <property type="match status" value="1"/>
</dbReference>
<accession>A0A8T0E2S0</accession>
<reference evidence="11" key="2">
    <citation type="submission" date="2020-06" db="EMBL/GenBank/DDBJ databases">
        <authorList>
            <person name="Sheffer M."/>
        </authorList>
    </citation>
    <scope>NUCLEOTIDE SEQUENCE</scope>
</reference>
<feature type="transmembrane region" description="Helical" evidence="6">
    <location>
        <begin position="1552"/>
        <end position="1576"/>
    </location>
</feature>
<gene>
    <name evidence="11" type="ORF">HNY73_021886</name>
</gene>
<feature type="domain" description="C-type lectin" evidence="7">
    <location>
        <begin position="689"/>
        <end position="815"/>
    </location>
</feature>
<feature type="domain" description="G-protein coupled receptors family 2 profile 2" evidence="9">
    <location>
        <begin position="1406"/>
        <end position="1636"/>
    </location>
</feature>
<dbReference type="EMBL" id="JABXBU010002231">
    <property type="protein sequence ID" value="KAF8763740.1"/>
    <property type="molecule type" value="Genomic_DNA"/>
</dbReference>
<comment type="caution">
    <text evidence="11">The sequence shown here is derived from an EMBL/GenBank/DDBJ whole genome shotgun (WGS) entry which is preliminary data.</text>
</comment>
<keyword evidence="4 6" id="KW-0472">Membrane</keyword>
<dbReference type="SMART" id="SM00303">
    <property type="entry name" value="GPS"/>
    <property type="match status" value="1"/>
</dbReference>
<dbReference type="PRINTS" id="PR00249">
    <property type="entry name" value="GPCRSECRETIN"/>
</dbReference>
<dbReference type="InterPro" id="IPR016186">
    <property type="entry name" value="C-type_lectin-like/link_sf"/>
</dbReference>
<dbReference type="InterPro" id="IPR000203">
    <property type="entry name" value="GPS"/>
</dbReference>
<sequence>MPECKNAFDKCQCHRSYKLYNKEMDDDQKTTKLCLKLHKSKKLNWKDADKKCKTEFSYLLFNYTENTAFEDYKKEGINLIWIGIQKLSGYYTSLSNYPSLFKESNEVWGRQWAGGEPIYDCVALDISTGNLVTRSCSTRLEFVCQNNGFPVYPIANTLACPEGWLFYYHIDMDMKKCIRVFKRRDYRQDTEEECKKIGATAAEVDGYIELYAHMSKSNIKDFASLSGSICNGRYIESVLGGPRNVMDTAITCPEMPFICEQDFRSISLVPKILPDVIDSIFSTDTNSTTFACNVTFNGKNVPEIEQLHFKWFKNGIPSSDGNFLHLSPSSMIHQGSYHCEVRVEGLQGAFLSSEVPYVYADVSTYILTLHGNARELRYEDFSKISFQNFRSYLNDSMTVFSTGDLLPVANLNWNLQKTWSDGNSATVQILLYLKRNESLDMILQEEVEFYNTLQRYTIRKQTDGRFVRISLKLQSAVICFEESVPSSETSYDEILLWKDATQTKSAISEPMCLNDWRLVTRECKPNFIDGAKWLPFDYSMCTKYQQAVQDKKYFCPPGLKVLESNICYNVFTEKHTFEDAEGICRNRLSFLMNLKLLNSTRLLSELEISSKYWYSERTSTVKSKNEIYSYHKMLNPSFHCIIVNQINGTLVYKKSICKVDEKHAFVCIHQPLIMLESRLFSKPWNKFPLQSGCFYIESSKKTWEEAKESCQVSLGKSNLLQSIQNMDDYSTFKALLYNLPHLTKGMSWWISLFQDKDSLKWLNSPEETVTFVDWEAHTNFKMNQSGGILTVGSSRETSIHWSLRDLSSKESFICEMRDCTDPSPVSVDIDDKTVFPNGNDSDLIPKLNYQCITNGWFVANSISWFKDDDILRNSERIAVDLSLHIETGPTVDDSLKFQGYYWCSVDQELYITQIFSPKVLFKHPGWHTFVLYVMKEVPEFSNCSDLISQDIQFFLEFNENSRELLSSDNFFLYLKDASCIGSELHYYDHIYVSKRMGNEERVNEIIETSITSQKSILMEELLKKLKVVNNERFSLRSTVVCPSEKSHHGGYSLTWPETPVGQSAFPEEACTTEDGNALERMCMGSFNTGGFWSPLEKVCTGFESALTVSLRKLAKANITKGNVLNSSLSMEDITTHHENFSTTDVNYVARILQNIANVPDIQLEIVRSVVTTVDTVIDVEIPITDIGSLSDDSSKISSALEDILSNVQTNGQVIVEARNNIAVSAVPLNTNFSLIPAGGVLEHWGSNVTTLFNDSNKNPSAQLSQFENFEAAVLLPDNLLAEKQNIDVINIPIIIRRNFHFLRDVEKDVKVISPVIDVSIGRKPVHNVNPPIEMVFNVSEVILNGSKSFKCVFWAADRKVWSDEGCYSELINLTRVHCFCDHLTSFAIIVDLKVGAKTNKFHLEILSIITYAGSCLSIFGLGMIILTFIVFRKWRAELKHKVLINLSLALVLFLFVFLIGVEKKHWGYGCMAISILLHYSVLATFAWMLVEAYLQYLRLVKVIGTYIPRFLQKAMLFAWGVPLVVVGIVAGFDYNLYNDDSHEYCWLTGKVFYFAVAGPSLSMLATNFVIFALILHSNTCGKSKKFLRTNQDERKELLARAKAVFCVSVLLGLSWLFGFLAVGETKLRGRDCDEEE</sequence>
<feature type="domain" description="GAIN-B" evidence="8">
    <location>
        <begin position="1247"/>
        <end position="1396"/>
    </location>
</feature>
<keyword evidence="3 6" id="KW-1133">Transmembrane helix</keyword>
<dbReference type="Pfam" id="PF00059">
    <property type="entry name" value="Lectin_C"/>
    <property type="match status" value="1"/>
</dbReference>
<dbReference type="Pfam" id="PF01825">
    <property type="entry name" value="GPS"/>
    <property type="match status" value="1"/>
</dbReference>
<dbReference type="SUPFAM" id="SSF56436">
    <property type="entry name" value="C-type lectin-like"/>
    <property type="match status" value="3"/>
</dbReference>
<dbReference type="PROSITE" id="PS50261">
    <property type="entry name" value="G_PROTEIN_RECEP_F2_4"/>
    <property type="match status" value="1"/>
</dbReference>
<dbReference type="InterPro" id="IPR017981">
    <property type="entry name" value="GPCR_2-like_7TM"/>
</dbReference>
<dbReference type="PANTHER" id="PTHR47767">
    <property type="entry name" value="ADHESION G PROTEIN-COUPLED RECEPTOR G7"/>
    <property type="match status" value="1"/>
</dbReference>
<proteinExistence type="predicted"/>
<dbReference type="SMART" id="SM00034">
    <property type="entry name" value="CLECT"/>
    <property type="match status" value="2"/>
</dbReference>
<dbReference type="InterPro" id="IPR000832">
    <property type="entry name" value="GPCR_2_secretin-like"/>
</dbReference>
<evidence type="ECO:0000256" key="4">
    <source>
        <dbReference type="ARBA" id="ARBA00023136"/>
    </source>
</evidence>
<evidence type="ECO:0000313" key="11">
    <source>
        <dbReference type="EMBL" id="KAF8763740.1"/>
    </source>
</evidence>
<dbReference type="Gene3D" id="2.60.220.50">
    <property type="match status" value="1"/>
</dbReference>
<reference evidence="11" key="1">
    <citation type="journal article" date="2020" name="bioRxiv">
        <title>Chromosome-level reference genome of the European wasp spider Argiope bruennichi: a resource for studies on range expansion and evolutionary adaptation.</title>
        <authorList>
            <person name="Sheffer M.M."/>
            <person name="Hoppe A."/>
            <person name="Krehenwinkel H."/>
            <person name="Uhl G."/>
            <person name="Kuss A.W."/>
            <person name="Jensen L."/>
            <person name="Jensen C."/>
            <person name="Gillespie R.G."/>
            <person name="Hoff K.J."/>
            <person name="Prost S."/>
        </authorList>
    </citation>
    <scope>NUCLEOTIDE SEQUENCE</scope>
</reference>
<dbReference type="SUPFAM" id="SSF81321">
    <property type="entry name" value="Family A G protein-coupled receptor-like"/>
    <property type="match status" value="1"/>
</dbReference>
<evidence type="ECO:0000256" key="5">
    <source>
        <dbReference type="ARBA" id="ARBA00023157"/>
    </source>
</evidence>
<keyword evidence="5" id="KW-1015">Disulfide bond</keyword>
<keyword evidence="11" id="KW-0675">Receptor</keyword>
<organism evidence="11 12">
    <name type="scientific">Argiope bruennichi</name>
    <name type="common">Wasp spider</name>
    <name type="synonym">Aranea bruennichi</name>
    <dbReference type="NCBI Taxonomy" id="94029"/>
    <lineage>
        <taxon>Eukaryota</taxon>
        <taxon>Metazoa</taxon>
        <taxon>Ecdysozoa</taxon>
        <taxon>Arthropoda</taxon>
        <taxon>Chelicerata</taxon>
        <taxon>Arachnida</taxon>
        <taxon>Araneae</taxon>
        <taxon>Araneomorphae</taxon>
        <taxon>Entelegynae</taxon>
        <taxon>Araneoidea</taxon>
        <taxon>Araneidae</taxon>
        <taxon>Argiope</taxon>
    </lineage>
</organism>
<evidence type="ECO:0000259" key="9">
    <source>
        <dbReference type="PROSITE" id="PS50261"/>
    </source>
</evidence>
<dbReference type="PROSITE" id="PS50835">
    <property type="entry name" value="IG_LIKE"/>
    <property type="match status" value="2"/>
</dbReference>
<evidence type="ECO:0000259" key="7">
    <source>
        <dbReference type="PROSITE" id="PS50041"/>
    </source>
</evidence>
<dbReference type="CDD" id="cd15040">
    <property type="entry name" value="7tmB2_Adhesion"/>
    <property type="match status" value="1"/>
</dbReference>
<dbReference type="InterPro" id="IPR016187">
    <property type="entry name" value="CTDL_fold"/>
</dbReference>
<dbReference type="Gene3D" id="1.20.1070.10">
    <property type="entry name" value="Rhodopsin 7-helix transmembrane proteins"/>
    <property type="match status" value="1"/>
</dbReference>
<dbReference type="InterPro" id="IPR057244">
    <property type="entry name" value="GAIN_B"/>
</dbReference>
<dbReference type="InterPro" id="IPR001304">
    <property type="entry name" value="C-type_lectin-like"/>
</dbReference>
<evidence type="ECO:0000259" key="8">
    <source>
        <dbReference type="PROSITE" id="PS50221"/>
    </source>
</evidence>
<feature type="domain" description="Ig-like" evidence="10">
    <location>
        <begin position="822"/>
        <end position="905"/>
    </location>
</feature>
<evidence type="ECO:0000256" key="3">
    <source>
        <dbReference type="ARBA" id="ARBA00022989"/>
    </source>
</evidence>
<dbReference type="GO" id="GO:0004930">
    <property type="term" value="F:G protein-coupled receptor activity"/>
    <property type="evidence" value="ECO:0007669"/>
    <property type="project" value="InterPro"/>
</dbReference>
<feature type="transmembrane region" description="Helical" evidence="6">
    <location>
        <begin position="1510"/>
        <end position="1532"/>
    </location>
</feature>
<feature type="domain" description="C-type lectin" evidence="7">
    <location>
        <begin position="30"/>
        <end position="145"/>
    </location>
</feature>
<dbReference type="Gene3D" id="3.10.100.10">
    <property type="entry name" value="Mannose-Binding Protein A, subunit A"/>
    <property type="match status" value="2"/>
</dbReference>
<feature type="transmembrane region" description="Helical" evidence="6">
    <location>
        <begin position="1442"/>
        <end position="1460"/>
    </location>
</feature>
<feature type="transmembrane region" description="Helical" evidence="6">
    <location>
        <begin position="1408"/>
        <end position="1430"/>
    </location>
</feature>
<comment type="subcellular location">
    <subcellularLocation>
        <location evidence="1">Membrane</location>
        <topology evidence="1">Multi-pass membrane protein</topology>
    </subcellularLocation>
</comment>
<evidence type="ECO:0000256" key="6">
    <source>
        <dbReference type="SAM" id="Phobius"/>
    </source>
</evidence>
<dbReference type="Proteomes" id="UP000807504">
    <property type="component" value="Unassembled WGS sequence"/>
</dbReference>
<dbReference type="InterPro" id="IPR053066">
    <property type="entry name" value="ADGR_G7"/>
</dbReference>
<feature type="transmembrane region" description="Helical" evidence="6">
    <location>
        <begin position="1597"/>
        <end position="1621"/>
    </location>
</feature>
<dbReference type="PROSITE" id="PS50221">
    <property type="entry name" value="GAIN_B"/>
    <property type="match status" value="1"/>
</dbReference>
<protein>
    <submittedName>
        <fullName evidence="11">Adhesion G-protein coupled receptor G6 like protein</fullName>
    </submittedName>
</protein>
<dbReference type="InterPro" id="IPR007110">
    <property type="entry name" value="Ig-like_dom"/>
</dbReference>
<feature type="domain" description="Ig-like" evidence="10">
    <location>
        <begin position="270"/>
        <end position="356"/>
    </location>
</feature>
<keyword evidence="12" id="KW-1185">Reference proteome</keyword>
<dbReference type="InterPro" id="IPR046338">
    <property type="entry name" value="GAIN_dom_sf"/>
</dbReference>
<keyword evidence="2 6" id="KW-0812">Transmembrane</keyword>
<dbReference type="PROSITE" id="PS50041">
    <property type="entry name" value="C_TYPE_LECTIN_2"/>
    <property type="match status" value="2"/>
</dbReference>
<evidence type="ECO:0000259" key="10">
    <source>
        <dbReference type="PROSITE" id="PS50835"/>
    </source>
</evidence>
<dbReference type="GO" id="GO:0007166">
    <property type="term" value="P:cell surface receptor signaling pathway"/>
    <property type="evidence" value="ECO:0007669"/>
    <property type="project" value="InterPro"/>
</dbReference>
<dbReference type="GO" id="GO:0016020">
    <property type="term" value="C:membrane"/>
    <property type="evidence" value="ECO:0007669"/>
    <property type="project" value="UniProtKB-SubCell"/>
</dbReference>
<evidence type="ECO:0000256" key="2">
    <source>
        <dbReference type="ARBA" id="ARBA00022692"/>
    </source>
</evidence>
<evidence type="ECO:0000313" key="12">
    <source>
        <dbReference type="Proteomes" id="UP000807504"/>
    </source>
</evidence>
<name>A0A8T0E2S0_ARGBR</name>
<feature type="transmembrane region" description="Helical" evidence="6">
    <location>
        <begin position="1466"/>
        <end position="1490"/>
    </location>
</feature>
<dbReference type="CDD" id="cd00037">
    <property type="entry name" value="CLECT"/>
    <property type="match status" value="2"/>
</dbReference>